<proteinExistence type="predicted"/>
<evidence type="ECO:0000313" key="2">
    <source>
        <dbReference type="Proteomes" id="UP000310541"/>
    </source>
</evidence>
<dbReference type="OrthoDB" id="9811865at2"/>
<dbReference type="EMBL" id="SWFM01000002">
    <property type="protein sequence ID" value="TKD70737.1"/>
    <property type="molecule type" value="Genomic_DNA"/>
</dbReference>
<accession>A0A4U1MIW2</accession>
<dbReference type="NCBIfam" id="TIGR04396">
    <property type="entry name" value="surf_polysacc"/>
    <property type="match status" value="1"/>
</dbReference>
<dbReference type="AlphaFoldDB" id="A0A4U1MIW2"/>
<dbReference type="Proteomes" id="UP000310541">
    <property type="component" value="Unassembled WGS sequence"/>
</dbReference>
<comment type="caution">
    <text evidence="1">The sequence shown here is derived from an EMBL/GenBank/DDBJ whole genome shotgun (WGS) entry which is preliminary data.</text>
</comment>
<dbReference type="SUPFAM" id="SSF53756">
    <property type="entry name" value="UDP-Glycosyltransferase/glycogen phosphorylase"/>
    <property type="match status" value="1"/>
</dbReference>
<dbReference type="RefSeq" id="WP_136946811.1">
    <property type="nucleotide sequence ID" value="NZ_SWFM01000002.1"/>
</dbReference>
<organism evidence="1 2">
    <name type="scientific">Guptibacillus hwajinpoensis</name>
    <dbReference type="NCBI Taxonomy" id="208199"/>
    <lineage>
        <taxon>Bacteria</taxon>
        <taxon>Bacillati</taxon>
        <taxon>Bacillota</taxon>
        <taxon>Bacilli</taxon>
        <taxon>Bacillales</taxon>
        <taxon>Guptibacillaceae</taxon>
        <taxon>Guptibacillus</taxon>
    </lineage>
</organism>
<dbReference type="InterPro" id="IPR030906">
    <property type="entry name" value="Surf_polysacc"/>
</dbReference>
<reference evidence="1 2" key="1">
    <citation type="submission" date="2019-04" db="EMBL/GenBank/DDBJ databases">
        <title>Genome sequence of Bacillus hwajinpoensis strain Y2.</title>
        <authorList>
            <person name="Fair J.L."/>
            <person name="Maclea K.S."/>
        </authorList>
    </citation>
    <scope>NUCLEOTIDE SEQUENCE [LARGE SCALE GENOMIC DNA]</scope>
    <source>
        <strain evidence="1 2">Y2</strain>
    </source>
</reference>
<dbReference type="Gene3D" id="3.40.50.2000">
    <property type="entry name" value="Glycogen Phosphorylase B"/>
    <property type="match status" value="2"/>
</dbReference>
<name>A0A4U1MIW2_9BACL</name>
<gene>
    <name evidence="1" type="ORF">FBF83_08950</name>
</gene>
<evidence type="ECO:0008006" key="3">
    <source>
        <dbReference type="Google" id="ProtNLM"/>
    </source>
</evidence>
<sequence>MIDFLFVYELKQRELESIVLVGNELKKRGYSVEYCHFPYENLNKLRKKYYGKVRTILTHSMYDEKVLYNLVYRLAGPVKKIVNLQWEQIGTLKTEGDINSYRYPKGIAKKILHICWGEKPKENLIRVGMQEDKIAVTGPLQIDFLLPFFKGYYKDRNDLLTSYDLNPNLKTIFFISSFSYASLSDKEILKLKKKVGEVIVEERYNLSVKSQDDFLRWVNILLEKNSDLNFIYRPHPAEYNSMKLKNLIDKHANFKVIRDFSVKQWIGISDKVYTWKSTSIVESYFAKVPCAIVRPTPILREDDVSIMVDAENLDNYEDFAKSINENFDLPIKGEDIKHYYDVNETRPSYLRLAKLLETVYQTSSYDIEWDPKLIKKFQKKFNKEMWVAYARNIYRGILSILSAINYKTGISFGENINKHIKRYRKIRAQIQLHTLDKEELTEVENEIKKYMI</sequence>
<protein>
    <recommendedName>
        <fullName evidence="3">Surface carbohydrate biosynthesis protein</fullName>
    </recommendedName>
</protein>
<evidence type="ECO:0000313" key="1">
    <source>
        <dbReference type="EMBL" id="TKD70737.1"/>
    </source>
</evidence>